<feature type="transmembrane region" description="Helical" evidence="2">
    <location>
        <begin position="123"/>
        <end position="152"/>
    </location>
</feature>
<protein>
    <recommendedName>
        <fullName evidence="5">DUF2975 domain-containing protein</fullName>
    </recommendedName>
</protein>
<feature type="transmembrane region" description="Helical" evidence="2">
    <location>
        <begin position="82"/>
        <end position="103"/>
    </location>
</feature>
<dbReference type="RefSeq" id="WP_259538643.1">
    <property type="nucleotide sequence ID" value="NZ_JANLCJ010000002.1"/>
</dbReference>
<feature type="region of interest" description="Disordered" evidence="1">
    <location>
        <begin position="50"/>
        <end position="72"/>
    </location>
</feature>
<dbReference type="Proteomes" id="UP001165586">
    <property type="component" value="Unassembled WGS sequence"/>
</dbReference>
<keyword evidence="2" id="KW-1133">Transmembrane helix</keyword>
<dbReference type="EMBL" id="JANLCJ010000002">
    <property type="protein sequence ID" value="MCS5733822.1"/>
    <property type="molecule type" value="Genomic_DNA"/>
</dbReference>
<feature type="transmembrane region" description="Helical" evidence="2">
    <location>
        <begin position="191"/>
        <end position="214"/>
    </location>
</feature>
<feature type="compositionally biased region" description="Polar residues" evidence="1">
    <location>
        <begin position="54"/>
        <end position="63"/>
    </location>
</feature>
<proteinExistence type="predicted"/>
<accession>A0ABT2H1M3</accession>
<keyword evidence="4" id="KW-1185">Reference proteome</keyword>
<keyword evidence="2" id="KW-0812">Transmembrane</keyword>
<evidence type="ECO:0000313" key="4">
    <source>
        <dbReference type="Proteomes" id="UP001165586"/>
    </source>
</evidence>
<feature type="transmembrane region" description="Helical" evidence="2">
    <location>
        <begin position="164"/>
        <end position="185"/>
    </location>
</feature>
<gene>
    <name evidence="3" type="ORF">N1032_08725</name>
</gene>
<reference evidence="3" key="1">
    <citation type="submission" date="2022-08" db="EMBL/GenBank/DDBJ databases">
        <authorList>
            <person name="Deng Y."/>
            <person name="Han X.-F."/>
            <person name="Zhang Y.-Q."/>
        </authorList>
    </citation>
    <scope>NUCLEOTIDE SEQUENCE</scope>
    <source>
        <strain evidence="3">CPCC 203386</strain>
    </source>
</reference>
<sequence>MRADDAATSKPRGSNAAVPLGAESGLVPAISPTGADAFSVRLTDSDVSLRTGASEGTTGVQSSADIPAPTDAAAPARRGRRWFAIESGAAAGVAAFFASQAFILVSSSGTSPSANAPIGTSPIGSAIAAGLVIALLEAVLVTGFGLLAWVEVESRRFTARGRGYAVMLRVTIGTFVFGIAASGLLGSWQAWLLSTSITLIAAVVGGYVAARCVWRDEADRTPRREQHADEF</sequence>
<name>A0ABT2H1M3_9MICO</name>
<evidence type="ECO:0000256" key="1">
    <source>
        <dbReference type="SAM" id="MobiDB-lite"/>
    </source>
</evidence>
<comment type="caution">
    <text evidence="3">The sequence shown here is derived from an EMBL/GenBank/DDBJ whole genome shotgun (WGS) entry which is preliminary data.</text>
</comment>
<evidence type="ECO:0000313" key="3">
    <source>
        <dbReference type="EMBL" id="MCS5733822.1"/>
    </source>
</evidence>
<organism evidence="3 4">
    <name type="scientific">Herbiconiux daphne</name>
    <dbReference type="NCBI Taxonomy" id="2970914"/>
    <lineage>
        <taxon>Bacteria</taxon>
        <taxon>Bacillati</taxon>
        <taxon>Actinomycetota</taxon>
        <taxon>Actinomycetes</taxon>
        <taxon>Micrococcales</taxon>
        <taxon>Microbacteriaceae</taxon>
        <taxon>Herbiconiux</taxon>
    </lineage>
</organism>
<evidence type="ECO:0000256" key="2">
    <source>
        <dbReference type="SAM" id="Phobius"/>
    </source>
</evidence>
<evidence type="ECO:0008006" key="5">
    <source>
        <dbReference type="Google" id="ProtNLM"/>
    </source>
</evidence>
<keyword evidence="2" id="KW-0472">Membrane</keyword>